<evidence type="ECO:0000313" key="1">
    <source>
        <dbReference type="EMBL" id="QBP43025.1"/>
    </source>
</evidence>
<dbReference type="AlphaFoldDB" id="A0A4V1ANJ8"/>
<dbReference type="PANTHER" id="PTHR39186:SF1">
    <property type="entry name" value="DUF2071 DOMAIN-CONTAINING PROTEIN"/>
    <property type="match status" value="1"/>
</dbReference>
<dbReference type="EMBL" id="CP038015">
    <property type="protein sequence ID" value="QBP43025.1"/>
    <property type="molecule type" value="Genomic_DNA"/>
</dbReference>
<reference evidence="1 2" key="1">
    <citation type="submission" date="2019-03" db="EMBL/GenBank/DDBJ databases">
        <title>Complete genome sequence of Paenisporosarcina antarctica CGMCC 1.6503T.</title>
        <authorList>
            <person name="Rong J.-C."/>
            <person name="Chi N.-Y."/>
            <person name="Zhang Q.-F."/>
        </authorList>
    </citation>
    <scope>NUCLEOTIDE SEQUENCE [LARGE SCALE GENOMIC DNA]</scope>
    <source>
        <strain evidence="1 2">CGMCC 1.6503</strain>
    </source>
</reference>
<dbReference type="InterPro" id="IPR023375">
    <property type="entry name" value="ADC_dom_sf"/>
</dbReference>
<protein>
    <submittedName>
        <fullName evidence="1">DUF2071 domain-containing protein</fullName>
    </submittedName>
</protein>
<evidence type="ECO:0000313" key="2">
    <source>
        <dbReference type="Proteomes" id="UP000294292"/>
    </source>
</evidence>
<dbReference type="Pfam" id="PF09844">
    <property type="entry name" value="DUF2071"/>
    <property type="match status" value="1"/>
</dbReference>
<accession>A0A4V1ANJ8</accession>
<proteinExistence type="predicted"/>
<dbReference type="KEGG" id="panc:E2636_03450"/>
<organism evidence="1 2">
    <name type="scientific">Paenisporosarcina antarctica</name>
    <dbReference type="NCBI Taxonomy" id="417367"/>
    <lineage>
        <taxon>Bacteria</taxon>
        <taxon>Bacillati</taxon>
        <taxon>Bacillota</taxon>
        <taxon>Bacilli</taxon>
        <taxon>Bacillales</taxon>
        <taxon>Caryophanaceae</taxon>
        <taxon>Paenisporosarcina</taxon>
    </lineage>
</organism>
<sequence>MTLLNEVYHRSFPVPKEPWVMAQTWSHLLFAHYPVSKSLLRSLIPNCFEIDTFEDNAWISIVPFLMSGIRIHGIRELPFTPEFAELNVRTYVTFRGKPGVYFFSLDANSKLAVILANSTYNLPYMHAEMEITRQNETVNFYCQRTDSRAKTGIFSGTYRPVGDVYRANTGTLEHWLTEQYLLYVIKKNGVYEGNIHHKPWPLQHAEATFKMNTVAQSMGIQIEEPAPLLQYCEKLDVIVWPPKKVGIYESS</sequence>
<dbReference type="InterPro" id="IPR018644">
    <property type="entry name" value="DUF2071"/>
</dbReference>
<keyword evidence="2" id="KW-1185">Reference proteome</keyword>
<name>A0A4V1ANJ8_9BACL</name>
<dbReference type="PANTHER" id="PTHR39186">
    <property type="entry name" value="DUF2071 FAMILY PROTEIN"/>
    <property type="match status" value="1"/>
</dbReference>
<gene>
    <name evidence="1" type="ORF">E2636_03450</name>
</gene>
<dbReference type="Proteomes" id="UP000294292">
    <property type="component" value="Chromosome"/>
</dbReference>
<dbReference type="OrthoDB" id="150993at2"/>
<dbReference type="SUPFAM" id="SSF160104">
    <property type="entry name" value="Acetoacetate decarboxylase-like"/>
    <property type="match status" value="1"/>
</dbReference>
<dbReference type="Gene3D" id="2.40.400.10">
    <property type="entry name" value="Acetoacetate decarboxylase-like"/>
    <property type="match status" value="1"/>
</dbReference>